<evidence type="ECO:0000256" key="3">
    <source>
        <dbReference type="ARBA" id="ARBA00022741"/>
    </source>
</evidence>
<keyword evidence="4 6" id="KW-0067">ATP-binding</keyword>
<dbReference type="GO" id="GO:0005524">
    <property type="term" value="F:ATP binding"/>
    <property type="evidence" value="ECO:0007669"/>
    <property type="project" value="UniProtKB-KW"/>
</dbReference>
<accession>A0A3R6V5M5</accession>
<comment type="similarity">
    <text evidence="1">Belongs to the ABC transporter superfamily.</text>
</comment>
<dbReference type="InterPro" id="IPR003593">
    <property type="entry name" value="AAA+_ATPase"/>
</dbReference>
<dbReference type="EMBL" id="QOCS01000031">
    <property type="protein sequence ID" value="RHW44458.1"/>
    <property type="molecule type" value="Genomic_DNA"/>
</dbReference>
<dbReference type="InterPro" id="IPR050153">
    <property type="entry name" value="Metal_Ion_Import_ABC"/>
</dbReference>
<proteinExistence type="inferred from homology"/>
<dbReference type="SMART" id="SM00382">
    <property type="entry name" value="AAA"/>
    <property type="match status" value="1"/>
</dbReference>
<evidence type="ECO:0000313" key="6">
    <source>
        <dbReference type="EMBL" id="RHW44458.1"/>
    </source>
</evidence>
<evidence type="ECO:0000256" key="1">
    <source>
        <dbReference type="ARBA" id="ARBA00005417"/>
    </source>
</evidence>
<dbReference type="InterPro" id="IPR003439">
    <property type="entry name" value="ABC_transporter-like_ATP-bd"/>
</dbReference>
<evidence type="ECO:0000256" key="2">
    <source>
        <dbReference type="ARBA" id="ARBA00022448"/>
    </source>
</evidence>
<comment type="caution">
    <text evidence="6">The sequence shown here is derived from an EMBL/GenBank/DDBJ whole genome shotgun (WGS) entry which is preliminary data.</text>
</comment>
<dbReference type="GO" id="GO:0016887">
    <property type="term" value="F:ATP hydrolysis activity"/>
    <property type="evidence" value="ECO:0007669"/>
    <property type="project" value="InterPro"/>
</dbReference>
<organism evidence="6 7">
    <name type="scientific">Bombilactobacillus bombi</name>
    <dbReference type="NCBI Taxonomy" id="1303590"/>
    <lineage>
        <taxon>Bacteria</taxon>
        <taxon>Bacillati</taxon>
        <taxon>Bacillota</taxon>
        <taxon>Bacilli</taxon>
        <taxon>Lactobacillales</taxon>
        <taxon>Lactobacillaceae</taxon>
        <taxon>Bombilactobacillus</taxon>
    </lineage>
</organism>
<dbReference type="SUPFAM" id="SSF52540">
    <property type="entry name" value="P-loop containing nucleoside triphosphate hydrolases"/>
    <property type="match status" value="1"/>
</dbReference>
<evidence type="ECO:0000313" key="7">
    <source>
        <dbReference type="Proteomes" id="UP000284822"/>
    </source>
</evidence>
<sequence>MDGAAISQSFDNRGSKMKSTPLIKAHDLMVKFDQQVVFQKLNFSINRGNFFCIVGPNGSGKTTLLRVILEELAPTSGELQRYLTSKQIGYVPQFRNLETDFPLSAQAFVELKLIQKPWPWLTTTEKTQVQQALSKTHLTAKKDWRIGQMSGGEKQRVYLAQAIVNQPQLLILDEPTASLDVQAKYEIMDVVQELNQQGTTIIFITHDPQLLEKYGTKTLHLGEEGQ</sequence>
<dbReference type="AlphaFoldDB" id="A0A3R6V5M5"/>
<protein>
    <submittedName>
        <fullName evidence="6">ABC transporter ATP-binding protein</fullName>
    </submittedName>
</protein>
<dbReference type="InterPro" id="IPR027417">
    <property type="entry name" value="P-loop_NTPase"/>
</dbReference>
<dbReference type="PROSITE" id="PS50893">
    <property type="entry name" value="ABC_TRANSPORTER_2"/>
    <property type="match status" value="1"/>
</dbReference>
<dbReference type="Gene3D" id="3.40.50.300">
    <property type="entry name" value="P-loop containing nucleotide triphosphate hydrolases"/>
    <property type="match status" value="1"/>
</dbReference>
<feature type="domain" description="ABC transporter" evidence="5">
    <location>
        <begin position="23"/>
        <end position="225"/>
    </location>
</feature>
<dbReference type="PANTHER" id="PTHR42734:SF17">
    <property type="entry name" value="METAL TRANSPORT SYSTEM ATP-BINDING PROTEIN TM_0124-RELATED"/>
    <property type="match status" value="1"/>
</dbReference>
<dbReference type="PANTHER" id="PTHR42734">
    <property type="entry name" value="METAL TRANSPORT SYSTEM ATP-BINDING PROTEIN TM_0124-RELATED"/>
    <property type="match status" value="1"/>
</dbReference>
<keyword evidence="3" id="KW-0547">Nucleotide-binding</keyword>
<name>A0A3R6V5M5_9LACO</name>
<keyword evidence="2" id="KW-0813">Transport</keyword>
<evidence type="ECO:0000256" key="4">
    <source>
        <dbReference type="ARBA" id="ARBA00022840"/>
    </source>
</evidence>
<gene>
    <name evidence="6" type="ORF">DS832_08960</name>
</gene>
<dbReference type="CDD" id="cd03235">
    <property type="entry name" value="ABC_Metallic_Cations"/>
    <property type="match status" value="1"/>
</dbReference>
<dbReference type="Pfam" id="PF00005">
    <property type="entry name" value="ABC_tran"/>
    <property type="match status" value="1"/>
</dbReference>
<dbReference type="Proteomes" id="UP000284822">
    <property type="component" value="Unassembled WGS sequence"/>
</dbReference>
<reference evidence="6 7" key="1">
    <citation type="submission" date="2018-07" db="EMBL/GenBank/DDBJ databases">
        <title>Genome sequences of six Lactobacillus spp. isolated from bumble bee guts.</title>
        <authorList>
            <person name="Motta E.V.S."/>
            <person name="Moran N.A."/>
        </authorList>
    </citation>
    <scope>NUCLEOTIDE SEQUENCE [LARGE SCALE GENOMIC DNA]</scope>
    <source>
        <strain evidence="6 7">LV-8.1</strain>
    </source>
</reference>
<evidence type="ECO:0000259" key="5">
    <source>
        <dbReference type="PROSITE" id="PS50893"/>
    </source>
</evidence>